<evidence type="ECO:0000256" key="6">
    <source>
        <dbReference type="ARBA" id="ARBA00022989"/>
    </source>
</evidence>
<keyword evidence="7 9" id="KW-0472">Membrane</keyword>
<evidence type="ECO:0000256" key="9">
    <source>
        <dbReference type="SAM" id="Phobius"/>
    </source>
</evidence>
<dbReference type="InterPro" id="IPR001248">
    <property type="entry name" value="Pur-cyt_permease"/>
</dbReference>
<feature type="transmembrane region" description="Helical" evidence="9">
    <location>
        <begin position="565"/>
        <end position="589"/>
    </location>
</feature>
<feature type="transmembrane region" description="Helical" evidence="9">
    <location>
        <begin position="329"/>
        <end position="347"/>
    </location>
</feature>
<dbReference type="FunFam" id="1.10.4160.10:FF:000002">
    <property type="entry name" value="Purine-cytosine permease fcyB"/>
    <property type="match status" value="1"/>
</dbReference>
<evidence type="ECO:0000256" key="8">
    <source>
        <dbReference type="SAM" id="MobiDB-lite"/>
    </source>
</evidence>
<name>A0A8A3PRY1_9HELO</name>
<feature type="compositionally biased region" description="Basic and acidic residues" evidence="8">
    <location>
        <begin position="82"/>
        <end position="95"/>
    </location>
</feature>
<dbReference type="GO" id="GO:0022857">
    <property type="term" value="F:transmembrane transporter activity"/>
    <property type="evidence" value="ECO:0007669"/>
    <property type="project" value="InterPro"/>
</dbReference>
<evidence type="ECO:0000256" key="1">
    <source>
        <dbReference type="ARBA" id="ARBA00004141"/>
    </source>
</evidence>
<feature type="transmembrane region" description="Helical" evidence="9">
    <location>
        <begin position="401"/>
        <end position="423"/>
    </location>
</feature>
<evidence type="ECO:0000256" key="5">
    <source>
        <dbReference type="ARBA" id="ARBA00022692"/>
    </source>
</evidence>
<dbReference type="Proteomes" id="UP000672032">
    <property type="component" value="Chromosome 9"/>
</dbReference>
<keyword evidence="4" id="KW-0597">Phosphoprotein</keyword>
<dbReference type="OrthoDB" id="2116389at2759"/>
<feature type="transmembrane region" description="Helical" evidence="9">
    <location>
        <begin position="301"/>
        <end position="322"/>
    </location>
</feature>
<keyword evidence="3" id="KW-0813">Transport</keyword>
<proteinExistence type="inferred from homology"/>
<feature type="transmembrane region" description="Helical" evidence="9">
    <location>
        <begin position="214"/>
        <end position="241"/>
    </location>
</feature>
<feature type="transmembrane region" description="Helical" evidence="9">
    <location>
        <begin position="367"/>
        <end position="389"/>
    </location>
</feature>
<comment type="similarity">
    <text evidence="2">Belongs to the purine-cytosine permease (2.A.39) family.</text>
</comment>
<evidence type="ECO:0008006" key="12">
    <source>
        <dbReference type="Google" id="ProtNLM"/>
    </source>
</evidence>
<evidence type="ECO:0000313" key="11">
    <source>
        <dbReference type="Proteomes" id="UP000672032"/>
    </source>
</evidence>
<evidence type="ECO:0000256" key="4">
    <source>
        <dbReference type="ARBA" id="ARBA00022553"/>
    </source>
</evidence>
<feature type="transmembrane region" description="Helical" evidence="9">
    <location>
        <begin position="518"/>
        <end position="538"/>
    </location>
</feature>
<dbReference type="PANTHER" id="PTHR31806">
    <property type="entry name" value="PURINE-CYTOSINE PERMEASE FCY2-RELATED"/>
    <property type="match status" value="1"/>
</dbReference>
<dbReference type="EMBL" id="CP063413">
    <property type="protein sequence ID" value="QSZ37634.1"/>
    <property type="molecule type" value="Genomic_DNA"/>
</dbReference>
<dbReference type="GO" id="GO:0000329">
    <property type="term" value="C:fungal-type vacuole membrane"/>
    <property type="evidence" value="ECO:0007669"/>
    <property type="project" value="TreeGrafter"/>
</dbReference>
<feature type="transmembrane region" description="Helical" evidence="9">
    <location>
        <begin position="494"/>
        <end position="512"/>
    </location>
</feature>
<dbReference type="AlphaFoldDB" id="A0A8A3PRY1"/>
<organism evidence="10 11">
    <name type="scientific">Monilinia vaccinii-corymbosi</name>
    <dbReference type="NCBI Taxonomy" id="61207"/>
    <lineage>
        <taxon>Eukaryota</taxon>
        <taxon>Fungi</taxon>
        <taxon>Dikarya</taxon>
        <taxon>Ascomycota</taxon>
        <taxon>Pezizomycotina</taxon>
        <taxon>Leotiomycetes</taxon>
        <taxon>Helotiales</taxon>
        <taxon>Sclerotiniaceae</taxon>
        <taxon>Monilinia</taxon>
    </lineage>
</organism>
<dbReference type="GO" id="GO:0005886">
    <property type="term" value="C:plasma membrane"/>
    <property type="evidence" value="ECO:0007669"/>
    <property type="project" value="TreeGrafter"/>
</dbReference>
<dbReference type="GO" id="GO:0015851">
    <property type="term" value="P:nucleobase transport"/>
    <property type="evidence" value="ECO:0007669"/>
    <property type="project" value="UniProtKB-ARBA"/>
</dbReference>
<feature type="compositionally biased region" description="Polar residues" evidence="8">
    <location>
        <begin position="126"/>
        <end position="140"/>
    </location>
</feature>
<feature type="transmembrane region" description="Helical" evidence="9">
    <location>
        <begin position="443"/>
        <end position="467"/>
    </location>
</feature>
<sequence length="630" mass="68105">MCESSSNSSTAALNSSIALILSILHARIPKPKEGLLLVTRPLQERLVKILIVVTPAIWGASGNVRMDVVEWGRWELSDEGATKSHRDLVNTEENKFTNPPIRVNRMSPDEQIVPPSSHPSPDVEKGTTSTSLSKSRTHSVTTPTTSPPPAQNRFFALTTRFENFLGLEARGIHRVLPAEQTTKTTLSFLQIAVLWFSINTAPQNITLASIGASVYGLGFVDATLCSIFGAVVGVLPVAYVAGWGPWSGNRTLICARFTMGWWPVKICVILNVVIMLGYAMIDAVVAGQMLSAVSPNGSLSVEVGIVVSAALTFVVTTFGIEIFHHYERFAWVPQTFVLLILAGTAGSKFDLKSKSTVEGATLAGNRLSFFSICLSAAVTYAPIAADFFVYCDPKIASRWKVFAATLLGLSLSFAFTFAIGAGLASGIPNTPSWEAAGAGSGALIVAGFESLGGFGKLCSVIAALGLIANMVPPAYSCGIDFQILGRYPALVPRFLWNTFGVVVFTVCALAGRNDLSEIFTNFLSLMGYWVVLWIVITLEEEFLFRRRKNPTFVWSDWDKPEEMPLGIAASVAFCVGWVGAILCMSQAYFIGPLAKMVGSEGGDMGNYVGFAWAGLVYPGLRWWELRRFGR</sequence>
<dbReference type="InterPro" id="IPR026030">
    <property type="entry name" value="Pur-cyt_permease_Fcy2/21/22"/>
</dbReference>
<keyword evidence="5 9" id="KW-0812">Transmembrane</keyword>
<dbReference type="Pfam" id="PF02133">
    <property type="entry name" value="Transp_cyt_pur"/>
    <property type="match status" value="1"/>
</dbReference>
<reference evidence="10" key="1">
    <citation type="submission" date="2020-10" db="EMBL/GenBank/DDBJ databases">
        <title>Genome Sequence of Monilinia vaccinii-corymbosi Sheds Light on Mummy Berry Disease Infection of Blueberry and Mating Type.</title>
        <authorList>
            <person name="Yow A.G."/>
            <person name="Zhang Y."/>
            <person name="Bansal K."/>
            <person name="Eacker S.M."/>
            <person name="Sullivan S."/>
            <person name="Liachko I."/>
            <person name="Cubeta M.A."/>
            <person name="Rollins J.A."/>
            <person name="Ashrafi H."/>
        </authorList>
    </citation>
    <scope>NUCLEOTIDE SEQUENCE</scope>
    <source>
        <strain evidence="10">RL-1</strain>
    </source>
</reference>
<accession>A0A8A3PRY1</accession>
<evidence type="ECO:0000313" key="10">
    <source>
        <dbReference type="EMBL" id="QSZ37634.1"/>
    </source>
</evidence>
<evidence type="ECO:0000256" key="2">
    <source>
        <dbReference type="ARBA" id="ARBA00008974"/>
    </source>
</evidence>
<feature type="region of interest" description="Disordered" evidence="8">
    <location>
        <begin position="82"/>
        <end position="152"/>
    </location>
</feature>
<keyword evidence="11" id="KW-1185">Reference proteome</keyword>
<dbReference type="Gene3D" id="1.10.4160.10">
    <property type="entry name" value="Hydantoin permease"/>
    <property type="match status" value="1"/>
</dbReference>
<gene>
    <name evidence="10" type="ORF">DSL72_008733</name>
</gene>
<comment type="subcellular location">
    <subcellularLocation>
        <location evidence="1">Membrane</location>
        <topology evidence="1">Multi-pass membrane protein</topology>
    </subcellularLocation>
</comment>
<evidence type="ECO:0000256" key="7">
    <source>
        <dbReference type="ARBA" id="ARBA00023136"/>
    </source>
</evidence>
<protein>
    <recommendedName>
        <fullName evidence="12">Nucleoside transporter</fullName>
    </recommendedName>
</protein>
<dbReference type="PANTHER" id="PTHR31806:SF8">
    <property type="entry name" value="TRANSPORTER, PUTATIVE (AFU_ORTHOLOGUE AFUA_2G03000)-RELATED"/>
    <property type="match status" value="1"/>
</dbReference>
<evidence type="ECO:0000256" key="3">
    <source>
        <dbReference type="ARBA" id="ARBA00022448"/>
    </source>
</evidence>
<feature type="transmembrane region" description="Helical" evidence="9">
    <location>
        <begin position="262"/>
        <end position="281"/>
    </location>
</feature>
<keyword evidence="6 9" id="KW-1133">Transmembrane helix</keyword>